<reference evidence="7 8" key="1">
    <citation type="submission" date="2019-07" db="EMBL/GenBank/DDBJ databases">
        <title>Genomes of Cafeteria roenbergensis.</title>
        <authorList>
            <person name="Fischer M.G."/>
            <person name="Hackl T."/>
            <person name="Roman M."/>
        </authorList>
    </citation>
    <scope>NUCLEOTIDE SEQUENCE [LARGE SCALE GENOMIC DNA]</scope>
    <source>
        <strain evidence="3 8">BVI</strain>
        <strain evidence="5 10">Cflag</strain>
        <strain evidence="6 7">E4-10P</strain>
        <strain evidence="4 9">RCC970-E3</strain>
    </source>
</reference>
<dbReference type="Proteomes" id="UP000323011">
    <property type="component" value="Unassembled WGS sequence"/>
</dbReference>
<evidence type="ECO:0000313" key="2">
    <source>
        <dbReference type="EMBL" id="CAD8572076.1"/>
    </source>
</evidence>
<evidence type="ECO:0000313" key="9">
    <source>
        <dbReference type="Proteomes" id="UP000324907"/>
    </source>
</evidence>
<dbReference type="EMBL" id="VLTO01000007">
    <property type="protein sequence ID" value="KAA0176620.1"/>
    <property type="molecule type" value="Genomic_DNA"/>
</dbReference>
<accession>A0A5A8DIJ2</accession>
<dbReference type="OrthoDB" id="10331827at2759"/>
<evidence type="ECO:0000313" key="6">
    <source>
        <dbReference type="EMBL" id="KAA0176620.1"/>
    </source>
</evidence>
<sequence>MAAAGTGSPAKQAAKVHNNRTTFVLGHDKADWSTDAKDAFAWRRDPAAGDDRKLAQTLAAKQRVTSVALGSEMPDYHTDYGDAFVSSPGAIAAAKPPKMGRDLRRTNFSLGDDRGTFETDYSSAFNHATPTVMDTKAERSRAKVVREELRRTHFSLGEAAADWSTTVSDAQTTGCVVDPEERARKKADLDEFRRELGRLHFSLGSEAVTDYTTTTAMPAVDTMAARVPRVRKNMHRTNFVLGDEPTDYRSQAMSMSGQESMKLDDPYMPHRDGSWKKDMSRITGRKPPL</sequence>
<protein>
    <submittedName>
        <fullName evidence="4">Uncharacterized protein</fullName>
    </submittedName>
</protein>
<dbReference type="EMBL" id="VLTL01000051">
    <property type="protein sequence ID" value="KAA0164929.1"/>
    <property type="molecule type" value="Genomic_DNA"/>
</dbReference>
<dbReference type="EMBL" id="VLTM01000001">
    <property type="protein sequence ID" value="KAA0168957.1"/>
    <property type="molecule type" value="Genomic_DNA"/>
</dbReference>
<organism evidence="4 9">
    <name type="scientific">Cafeteria roenbergensis</name>
    <name type="common">Marine flagellate</name>
    <dbReference type="NCBI Taxonomy" id="33653"/>
    <lineage>
        <taxon>Eukaryota</taxon>
        <taxon>Sar</taxon>
        <taxon>Stramenopiles</taxon>
        <taxon>Bigyra</taxon>
        <taxon>Opalozoa</taxon>
        <taxon>Bicosoecida</taxon>
        <taxon>Cafeteriaceae</taxon>
        <taxon>Cafeteria</taxon>
    </lineage>
</organism>
<dbReference type="EMBL" id="HBET01024333">
    <property type="protein sequence ID" value="CAD8572076.1"/>
    <property type="molecule type" value="Transcribed_RNA"/>
</dbReference>
<gene>
    <name evidence="2" type="ORF">CROE0942_LOCUS16456</name>
    <name evidence="6" type="ORF">FNF27_01901</name>
    <name evidence="4" type="ORF">FNF28_03663</name>
    <name evidence="3" type="ORF">FNF29_00472</name>
    <name evidence="5" type="ORF">FNF31_00118</name>
</gene>
<dbReference type="EMBL" id="VLTN01000002">
    <property type="protein sequence ID" value="KAA0157120.1"/>
    <property type="molecule type" value="Genomic_DNA"/>
</dbReference>
<reference evidence="2" key="2">
    <citation type="submission" date="2021-01" db="EMBL/GenBank/DDBJ databases">
        <authorList>
            <person name="Corre E."/>
            <person name="Pelletier E."/>
            <person name="Niang G."/>
            <person name="Scheremetjew M."/>
            <person name="Finn R."/>
            <person name="Kale V."/>
            <person name="Holt S."/>
            <person name="Cochrane G."/>
            <person name="Meng A."/>
            <person name="Brown T."/>
            <person name="Cohen L."/>
        </authorList>
    </citation>
    <scope>NUCLEOTIDE SEQUENCE</scope>
    <source>
        <strain evidence="2">E4-10</strain>
    </source>
</reference>
<evidence type="ECO:0000313" key="5">
    <source>
        <dbReference type="EMBL" id="KAA0168957.1"/>
    </source>
</evidence>
<evidence type="ECO:0000256" key="1">
    <source>
        <dbReference type="SAM" id="MobiDB-lite"/>
    </source>
</evidence>
<name>A0A5A8DIJ2_CAFRO</name>
<evidence type="ECO:0000313" key="3">
    <source>
        <dbReference type="EMBL" id="KAA0157120.1"/>
    </source>
</evidence>
<proteinExistence type="predicted"/>
<evidence type="ECO:0000313" key="10">
    <source>
        <dbReference type="Proteomes" id="UP000325113"/>
    </source>
</evidence>
<keyword evidence="8" id="KW-1185">Reference proteome</keyword>
<feature type="compositionally biased region" description="Basic and acidic residues" evidence="1">
    <location>
        <begin position="261"/>
        <end position="280"/>
    </location>
</feature>
<evidence type="ECO:0000313" key="8">
    <source>
        <dbReference type="Proteomes" id="UP000323011"/>
    </source>
</evidence>
<dbReference type="Proteomes" id="UP000325113">
    <property type="component" value="Unassembled WGS sequence"/>
</dbReference>
<evidence type="ECO:0000313" key="7">
    <source>
        <dbReference type="Proteomes" id="UP000322899"/>
    </source>
</evidence>
<dbReference type="Proteomes" id="UP000324907">
    <property type="component" value="Unassembled WGS sequence"/>
</dbReference>
<feature type="region of interest" description="Disordered" evidence="1">
    <location>
        <begin position="248"/>
        <end position="289"/>
    </location>
</feature>
<evidence type="ECO:0000313" key="4">
    <source>
        <dbReference type="EMBL" id="KAA0164929.1"/>
    </source>
</evidence>
<dbReference type="Proteomes" id="UP000322899">
    <property type="component" value="Unassembled WGS sequence"/>
</dbReference>
<feature type="compositionally biased region" description="Polar residues" evidence="1">
    <location>
        <begin position="248"/>
        <end position="259"/>
    </location>
</feature>
<dbReference type="AlphaFoldDB" id="A0A5A8DIJ2"/>